<dbReference type="GO" id="GO:0006596">
    <property type="term" value="P:polyamine biosynthetic process"/>
    <property type="evidence" value="ECO:0007669"/>
    <property type="project" value="UniProtKB-KW"/>
</dbReference>
<dbReference type="OrthoDB" id="9793351at2"/>
<dbReference type="SUPFAM" id="SSF53335">
    <property type="entry name" value="S-adenosyl-L-methionine-dependent methyltransferases"/>
    <property type="match status" value="1"/>
</dbReference>
<dbReference type="Gene3D" id="3.40.50.150">
    <property type="entry name" value="Vaccinia Virus protein VP39"/>
    <property type="match status" value="1"/>
</dbReference>
<keyword evidence="3" id="KW-1185">Reference proteome</keyword>
<evidence type="ECO:0000256" key="1">
    <source>
        <dbReference type="ARBA" id="ARBA00023115"/>
    </source>
</evidence>
<comment type="caution">
    <text evidence="2">The sequence shown here is derived from an EMBL/GenBank/DDBJ whole genome shotgun (WGS) entry which is preliminary data.</text>
</comment>
<dbReference type="AlphaFoldDB" id="A0A543NA93"/>
<keyword evidence="1" id="KW-0620">Polyamine biosynthesis</keyword>
<dbReference type="PANTHER" id="PTHR43317:SF3">
    <property type="entry name" value="BLR2883 PROTEIN"/>
    <property type="match status" value="1"/>
</dbReference>
<evidence type="ECO:0000313" key="3">
    <source>
        <dbReference type="Proteomes" id="UP000317422"/>
    </source>
</evidence>
<dbReference type="InterPro" id="IPR029063">
    <property type="entry name" value="SAM-dependent_MTases_sf"/>
</dbReference>
<proteinExistence type="predicted"/>
<organism evidence="2 3">
    <name type="scientific">Haloactinospora alba</name>
    <dbReference type="NCBI Taxonomy" id="405555"/>
    <lineage>
        <taxon>Bacteria</taxon>
        <taxon>Bacillati</taxon>
        <taxon>Actinomycetota</taxon>
        <taxon>Actinomycetes</taxon>
        <taxon>Streptosporangiales</taxon>
        <taxon>Nocardiopsidaceae</taxon>
        <taxon>Haloactinospora</taxon>
    </lineage>
</organism>
<gene>
    <name evidence="2" type="ORF">FHX37_4125</name>
</gene>
<sequence>MSTDNIADWLPQEPRPRVVAREEARAGGELALRRDGGDYEVISNGVFLMDTRGGASERELVRAPLSALSGRDEVRVLVGGLGVGFSAREALDDPRVVRVRVVELEPAVLRWHHGPLADVAGNLPHEPRCELVCADVMEHLTAAAGAGETFDAVCMDVDNGPDWTVTEGNDRLYQPRGLELVRRVLAPDGVASWWCAAPAPGFAASLRSRFGEVAAVEVPVARGEPDVIYTART</sequence>
<dbReference type="RefSeq" id="WP_141925761.1">
    <property type="nucleotide sequence ID" value="NZ_VFQC01000002.1"/>
</dbReference>
<dbReference type="Pfam" id="PF01564">
    <property type="entry name" value="Spermine_synth"/>
    <property type="match status" value="1"/>
</dbReference>
<protein>
    <submittedName>
        <fullName evidence="2">Spermine/spermidine synthase</fullName>
    </submittedName>
</protein>
<accession>A0A543NA93</accession>
<name>A0A543NA93_9ACTN</name>
<dbReference type="Proteomes" id="UP000317422">
    <property type="component" value="Unassembled WGS sequence"/>
</dbReference>
<dbReference type="PANTHER" id="PTHR43317">
    <property type="entry name" value="THERMOSPERMINE SYNTHASE ACAULIS5"/>
    <property type="match status" value="1"/>
</dbReference>
<reference evidence="2 3" key="1">
    <citation type="submission" date="2019-06" db="EMBL/GenBank/DDBJ databases">
        <title>Sequencing the genomes of 1000 actinobacteria strains.</title>
        <authorList>
            <person name="Klenk H.-P."/>
        </authorList>
    </citation>
    <scope>NUCLEOTIDE SEQUENCE [LARGE SCALE GENOMIC DNA]</scope>
    <source>
        <strain evidence="2 3">DSM 45015</strain>
    </source>
</reference>
<evidence type="ECO:0000313" key="2">
    <source>
        <dbReference type="EMBL" id="TQN28761.1"/>
    </source>
</evidence>
<dbReference type="EMBL" id="VFQC01000002">
    <property type="protein sequence ID" value="TQN28761.1"/>
    <property type="molecule type" value="Genomic_DNA"/>
</dbReference>